<dbReference type="RefSeq" id="WP_217778420.1">
    <property type="nucleotide sequence ID" value="NZ_JAHRWL010000001.1"/>
</dbReference>
<name>A0ABS6N8I4_9RHOB</name>
<dbReference type="InterPro" id="IPR058163">
    <property type="entry name" value="LysR-type_TF_proteobact-type"/>
</dbReference>
<gene>
    <name evidence="6" type="ORF">KUH32_10990</name>
</gene>
<dbReference type="Proteomes" id="UP001166293">
    <property type="component" value="Unassembled WGS sequence"/>
</dbReference>
<keyword evidence="4" id="KW-0804">Transcription</keyword>
<evidence type="ECO:0000313" key="6">
    <source>
        <dbReference type="EMBL" id="MBV2360303.1"/>
    </source>
</evidence>
<protein>
    <submittedName>
        <fullName evidence="6">LysR family transcriptional regulator</fullName>
    </submittedName>
</protein>
<dbReference type="Pfam" id="PF00126">
    <property type="entry name" value="HTH_1"/>
    <property type="match status" value="1"/>
</dbReference>
<dbReference type="InterPro" id="IPR000847">
    <property type="entry name" value="LysR_HTH_N"/>
</dbReference>
<reference evidence="6" key="1">
    <citation type="submission" date="2021-06" db="EMBL/GenBank/DDBJ databases">
        <title>Thalassococcus sp. CAU 1522 isolated from sea sand, Republic of Korea.</title>
        <authorList>
            <person name="Kim W."/>
        </authorList>
    </citation>
    <scope>NUCLEOTIDE SEQUENCE</scope>
    <source>
        <strain evidence="6">CAU 1522</strain>
    </source>
</reference>
<comment type="similarity">
    <text evidence="1">Belongs to the LysR transcriptional regulatory family.</text>
</comment>
<keyword evidence="2" id="KW-0805">Transcription regulation</keyword>
<sequence>MDWRALPPLTALRAFSAYAETGSVKRAGAALNVSHAAISQQLRALEHHLGISLLDRSGARMALTADGIALAQALAAGFGQIAQAVADLTATSDNRPLQVSVTPTLAASWLMPRLASFRAGHPDISLMIDPSVAVKPLEPGGIDIALRYGKGPWPGLESRLLLPSPVVVVAAPALVAGRTVTGPDDLTDLPWLLELGTSEATASLAGASFAALPSRATTTLPGHLMLEAARQGQGVAVTARSNIEADLAAGRLVVLHEQDFDKGYHVVTRPGVRRPALRHFIRWLEKEAAMA</sequence>
<comment type="caution">
    <text evidence="6">The sequence shown here is derived from an EMBL/GenBank/DDBJ whole genome shotgun (WGS) entry which is preliminary data.</text>
</comment>
<dbReference type="PROSITE" id="PS50931">
    <property type="entry name" value="HTH_LYSR"/>
    <property type="match status" value="1"/>
</dbReference>
<dbReference type="InterPro" id="IPR005119">
    <property type="entry name" value="LysR_subst-bd"/>
</dbReference>
<dbReference type="Pfam" id="PF03466">
    <property type="entry name" value="LysR_substrate"/>
    <property type="match status" value="1"/>
</dbReference>
<organism evidence="6 7">
    <name type="scientific">Thalassococcus arenae</name>
    <dbReference type="NCBI Taxonomy" id="2851652"/>
    <lineage>
        <taxon>Bacteria</taxon>
        <taxon>Pseudomonadati</taxon>
        <taxon>Pseudomonadota</taxon>
        <taxon>Alphaproteobacteria</taxon>
        <taxon>Rhodobacterales</taxon>
        <taxon>Roseobacteraceae</taxon>
        <taxon>Thalassococcus</taxon>
    </lineage>
</organism>
<evidence type="ECO:0000256" key="4">
    <source>
        <dbReference type="ARBA" id="ARBA00023163"/>
    </source>
</evidence>
<evidence type="ECO:0000256" key="3">
    <source>
        <dbReference type="ARBA" id="ARBA00023125"/>
    </source>
</evidence>
<evidence type="ECO:0000259" key="5">
    <source>
        <dbReference type="PROSITE" id="PS50931"/>
    </source>
</evidence>
<proteinExistence type="inferred from homology"/>
<evidence type="ECO:0000313" key="7">
    <source>
        <dbReference type="Proteomes" id="UP001166293"/>
    </source>
</evidence>
<accession>A0ABS6N8I4</accession>
<keyword evidence="3" id="KW-0238">DNA-binding</keyword>
<feature type="domain" description="HTH lysR-type" evidence="5">
    <location>
        <begin position="7"/>
        <end position="64"/>
    </location>
</feature>
<evidence type="ECO:0000256" key="2">
    <source>
        <dbReference type="ARBA" id="ARBA00023015"/>
    </source>
</evidence>
<dbReference type="PANTHER" id="PTHR30537:SF79">
    <property type="entry name" value="TRANSCRIPTIONAL REGULATOR-RELATED"/>
    <property type="match status" value="1"/>
</dbReference>
<dbReference type="PANTHER" id="PTHR30537">
    <property type="entry name" value="HTH-TYPE TRANSCRIPTIONAL REGULATOR"/>
    <property type="match status" value="1"/>
</dbReference>
<dbReference type="EMBL" id="JAHRWL010000001">
    <property type="protein sequence ID" value="MBV2360303.1"/>
    <property type="molecule type" value="Genomic_DNA"/>
</dbReference>
<evidence type="ECO:0000256" key="1">
    <source>
        <dbReference type="ARBA" id="ARBA00009437"/>
    </source>
</evidence>
<keyword evidence="7" id="KW-1185">Reference proteome</keyword>